<keyword evidence="2" id="KW-1185">Reference proteome</keyword>
<organism evidence="1 2">
    <name type="scientific">Solanum commersonii</name>
    <name type="common">Commerson's wild potato</name>
    <name type="synonym">Commerson's nightshade</name>
    <dbReference type="NCBI Taxonomy" id="4109"/>
    <lineage>
        <taxon>Eukaryota</taxon>
        <taxon>Viridiplantae</taxon>
        <taxon>Streptophyta</taxon>
        <taxon>Embryophyta</taxon>
        <taxon>Tracheophyta</taxon>
        <taxon>Spermatophyta</taxon>
        <taxon>Magnoliopsida</taxon>
        <taxon>eudicotyledons</taxon>
        <taxon>Gunneridae</taxon>
        <taxon>Pentapetalae</taxon>
        <taxon>asterids</taxon>
        <taxon>lamiids</taxon>
        <taxon>Solanales</taxon>
        <taxon>Solanaceae</taxon>
        <taxon>Solanoideae</taxon>
        <taxon>Solaneae</taxon>
        <taxon>Solanum</taxon>
    </lineage>
</organism>
<reference evidence="1 2" key="1">
    <citation type="submission" date="2020-09" db="EMBL/GenBank/DDBJ databases">
        <title>De no assembly of potato wild relative species, Solanum commersonii.</title>
        <authorList>
            <person name="Cho K."/>
        </authorList>
    </citation>
    <scope>NUCLEOTIDE SEQUENCE [LARGE SCALE GENOMIC DNA]</scope>
    <source>
        <strain evidence="1">LZ3.2</strain>
        <tissue evidence="1">Leaf</tissue>
    </source>
</reference>
<dbReference type="PANTHER" id="PTHR45496">
    <property type="entry name" value="CHAPERONE DNAJ-DOMAIN SUPERFAMILY PROTEIN"/>
    <property type="match status" value="1"/>
</dbReference>
<name>A0A9J5Y044_SOLCO</name>
<dbReference type="OrthoDB" id="10250354at2759"/>
<dbReference type="EMBL" id="JACXVP010000007">
    <property type="protein sequence ID" value="KAG5594011.1"/>
    <property type="molecule type" value="Genomic_DNA"/>
</dbReference>
<dbReference type="Proteomes" id="UP000824120">
    <property type="component" value="Chromosome 7"/>
</dbReference>
<evidence type="ECO:0000313" key="1">
    <source>
        <dbReference type="EMBL" id="KAG5594011.1"/>
    </source>
</evidence>
<comment type="caution">
    <text evidence="1">The sequence shown here is derived from an EMBL/GenBank/DDBJ whole genome shotgun (WGS) entry which is preliminary data.</text>
</comment>
<protein>
    <submittedName>
        <fullName evidence="1">Uncharacterized protein</fullName>
    </submittedName>
</protein>
<evidence type="ECO:0000313" key="2">
    <source>
        <dbReference type="Proteomes" id="UP000824120"/>
    </source>
</evidence>
<sequence>MEHPFFINGPPTNRSEALRRLSIIEKLLPNRDLVGSKSFATRACEFDPSLAHPIDQILSIVDILTAGDKAHPISIIVRIYFESFSQQKMNKVISLL</sequence>
<accession>A0A9J5Y044</accession>
<gene>
    <name evidence="1" type="ORF">H5410_035243</name>
</gene>
<proteinExistence type="predicted"/>
<dbReference type="InterPro" id="IPR053052">
    <property type="entry name" value="Imprinting_Balance_Reg"/>
</dbReference>
<dbReference type="PANTHER" id="PTHR45496:SF31">
    <property type="entry name" value="J DOMAIN-CONTAINING PROTEIN"/>
    <property type="match status" value="1"/>
</dbReference>
<dbReference type="AlphaFoldDB" id="A0A9J5Y044"/>